<evidence type="ECO:0000313" key="1">
    <source>
        <dbReference type="EMBL" id="ALI34985.1"/>
    </source>
</evidence>
<protein>
    <submittedName>
        <fullName evidence="1">Uncharacterized protein</fullName>
    </submittedName>
</protein>
<name>A0A654LUW3_9ARCH</name>
<dbReference type="KEGG" id="taa:NMY3_00776"/>
<organism evidence="1 2">
    <name type="scientific">Candidatus Nitrosocosmicus oleophilus</name>
    <dbReference type="NCBI Taxonomy" id="1353260"/>
    <lineage>
        <taxon>Archaea</taxon>
        <taxon>Nitrososphaerota</taxon>
        <taxon>Nitrososphaeria</taxon>
        <taxon>Nitrososphaerales</taxon>
        <taxon>Nitrososphaeraceae</taxon>
        <taxon>Candidatus Nitrosocosmicus</taxon>
    </lineage>
</organism>
<keyword evidence="2" id="KW-1185">Reference proteome</keyword>
<reference evidence="2" key="1">
    <citation type="submission" date="2015-10" db="EMBL/GenBank/DDBJ databases">
        <title>Niche specialization of a soil ammonia-oxidizing archaeon, Candidatus Nitrosocosmicus oleophilus.</title>
        <authorList>
            <person name="Jung M.-Y."/>
            <person name="Rhee S.-K."/>
        </authorList>
    </citation>
    <scope>NUCLEOTIDE SEQUENCE [LARGE SCALE GENOMIC DNA]</scope>
    <source>
        <strain evidence="2">MY3</strain>
    </source>
</reference>
<dbReference type="AlphaFoldDB" id="A0A654LUW3"/>
<accession>A0A654LUW3</accession>
<gene>
    <name evidence="1" type="ORF">NMY3_00776</name>
</gene>
<proteinExistence type="predicted"/>
<sequence length="40" mass="4642">MFLFNEIGSIPNIQNNRWTINVKGEDIQITPYVVFLTTTN</sequence>
<dbReference type="EMBL" id="CP012850">
    <property type="protein sequence ID" value="ALI34985.1"/>
    <property type="molecule type" value="Genomic_DNA"/>
</dbReference>
<dbReference type="Proteomes" id="UP000058925">
    <property type="component" value="Chromosome"/>
</dbReference>
<evidence type="ECO:0000313" key="2">
    <source>
        <dbReference type="Proteomes" id="UP000058925"/>
    </source>
</evidence>